<dbReference type="Pfam" id="PF07730">
    <property type="entry name" value="HisKA_3"/>
    <property type="match status" value="1"/>
</dbReference>
<feature type="domain" description="GAF" evidence="4">
    <location>
        <begin position="22"/>
        <end position="169"/>
    </location>
</feature>
<dbReference type="PANTHER" id="PTHR24421:SF56">
    <property type="entry name" value="OXYGEN SENSOR HISTIDINE KINASE RESPONSE REGULATOR DOST"/>
    <property type="match status" value="1"/>
</dbReference>
<dbReference type="InterPro" id="IPR050482">
    <property type="entry name" value="Sensor_HK_TwoCompSys"/>
</dbReference>
<feature type="domain" description="GAF" evidence="4">
    <location>
        <begin position="190"/>
        <end position="333"/>
    </location>
</feature>
<dbReference type="Gene3D" id="3.30.565.10">
    <property type="entry name" value="Histidine kinase-like ATPase, C-terminal domain"/>
    <property type="match status" value="1"/>
</dbReference>
<dbReference type="InterPro" id="IPR003018">
    <property type="entry name" value="GAF"/>
</dbReference>
<name>A0AAJ6KXC0_9ACTN</name>
<reference evidence="5 6" key="1">
    <citation type="submission" date="2023-07" db="EMBL/GenBank/DDBJ databases">
        <title>Micromonospora profundi TRM 95458 converts glycerol to a new osmotic compound.</title>
        <authorList>
            <person name="Lu D."/>
        </authorList>
    </citation>
    <scope>NUCLEOTIDE SEQUENCE [LARGE SCALE GENOMIC DNA]</scope>
    <source>
        <strain evidence="5 6">TRM95458</strain>
    </source>
</reference>
<dbReference type="Pfam" id="PF13185">
    <property type="entry name" value="GAF_2"/>
    <property type="match status" value="2"/>
</dbReference>
<dbReference type="SMART" id="SM00065">
    <property type="entry name" value="GAF"/>
    <property type="match status" value="2"/>
</dbReference>
<proteinExistence type="predicted"/>
<evidence type="ECO:0000256" key="2">
    <source>
        <dbReference type="ARBA" id="ARBA00022777"/>
    </source>
</evidence>
<accession>A0AAJ6KXC0</accession>
<keyword evidence="6" id="KW-1185">Reference proteome</keyword>
<dbReference type="InterPro" id="IPR036890">
    <property type="entry name" value="HATPase_C_sf"/>
</dbReference>
<sequence>MAGRERLSPLLQAVVGIGSDLDLRSTLSRIVLAACQVAGARYGALGVIGPDRSLVEFITDGMTVTERDHIGDLPTGRGVLGLLIDEPMPIRLPDISNHPRSLGFPPGHPVMRSFLGVPVRIRDQLYGNLYLTEKRGAAEFSDADEEIVIALAAAAGIALDNARLYAAAGRRQRWLQATAEITDTLVGQVDRTDVLRLVVDHAREVADAALVAILLHNETTGELRVEVTAPPNAALDRASIPLDGTPFEQIIADGGHVLIDNLDAAAVWPAPLPTGPALLAPLAMTGAVQGVLVVILPTSSVGFDGESDINMITTFASQAALAVERARVQEEREMMVVLADRERIARDLHDVVIQRLFATGLGLQRLTRRAEPTDVRDRLDQSIDELDATIRDIRTAIFGLHKPALGSVRAALTAAADEATKSLGFRPHLTITGAVDLAVPDSLRADLIAVLGEALSNIVQHARATTVTIAVTVDAGRLILRVADDGVGVGAATGGNGLGNLRSRAEERGGTFVVTDVHPRGAMLVWDVPLKS</sequence>
<dbReference type="KEGG" id="mprn:Q3V37_18085"/>
<evidence type="ECO:0000256" key="1">
    <source>
        <dbReference type="ARBA" id="ARBA00022679"/>
    </source>
</evidence>
<keyword evidence="2" id="KW-0418">Kinase</keyword>
<dbReference type="GO" id="GO:0046983">
    <property type="term" value="F:protein dimerization activity"/>
    <property type="evidence" value="ECO:0007669"/>
    <property type="project" value="InterPro"/>
</dbReference>
<dbReference type="GO" id="GO:0016020">
    <property type="term" value="C:membrane"/>
    <property type="evidence" value="ECO:0007669"/>
    <property type="project" value="InterPro"/>
</dbReference>
<evidence type="ECO:0000259" key="4">
    <source>
        <dbReference type="SMART" id="SM00065"/>
    </source>
</evidence>
<dbReference type="SUPFAM" id="SSF55781">
    <property type="entry name" value="GAF domain-like"/>
    <property type="match status" value="2"/>
</dbReference>
<keyword evidence="1" id="KW-0808">Transferase</keyword>
<dbReference type="SUPFAM" id="SSF55874">
    <property type="entry name" value="ATPase domain of HSP90 chaperone/DNA topoisomerase II/histidine kinase"/>
    <property type="match status" value="1"/>
</dbReference>
<dbReference type="AlphaFoldDB" id="A0AAJ6KXC0"/>
<evidence type="ECO:0000256" key="3">
    <source>
        <dbReference type="ARBA" id="ARBA00023012"/>
    </source>
</evidence>
<gene>
    <name evidence="5" type="ORF">Q3V37_18085</name>
</gene>
<dbReference type="EMBL" id="CP130472">
    <property type="protein sequence ID" value="WLS43319.1"/>
    <property type="molecule type" value="Genomic_DNA"/>
</dbReference>
<dbReference type="RefSeq" id="WP_306270753.1">
    <property type="nucleotide sequence ID" value="NZ_CP130472.1"/>
</dbReference>
<dbReference type="InterPro" id="IPR029016">
    <property type="entry name" value="GAF-like_dom_sf"/>
</dbReference>
<dbReference type="PANTHER" id="PTHR24421">
    <property type="entry name" value="NITRATE/NITRITE SENSOR PROTEIN NARX-RELATED"/>
    <property type="match status" value="1"/>
</dbReference>
<keyword evidence="3" id="KW-0902">Two-component regulatory system</keyword>
<dbReference type="GO" id="GO:0000155">
    <property type="term" value="F:phosphorelay sensor kinase activity"/>
    <property type="evidence" value="ECO:0007669"/>
    <property type="project" value="InterPro"/>
</dbReference>
<evidence type="ECO:0000313" key="5">
    <source>
        <dbReference type="EMBL" id="WLS43319.1"/>
    </source>
</evidence>
<dbReference type="Proteomes" id="UP001235874">
    <property type="component" value="Chromosome"/>
</dbReference>
<dbReference type="Gene3D" id="1.20.5.1930">
    <property type="match status" value="1"/>
</dbReference>
<dbReference type="InterPro" id="IPR011712">
    <property type="entry name" value="Sig_transdc_His_kin_sub3_dim/P"/>
</dbReference>
<dbReference type="Gene3D" id="3.30.450.40">
    <property type="match status" value="2"/>
</dbReference>
<protein>
    <submittedName>
        <fullName evidence="5">GAF domain-containing protein</fullName>
    </submittedName>
</protein>
<evidence type="ECO:0000313" key="6">
    <source>
        <dbReference type="Proteomes" id="UP001235874"/>
    </source>
</evidence>
<organism evidence="5 6">
    <name type="scientific">Micromonospora profundi</name>
    <dbReference type="NCBI Taxonomy" id="1420889"/>
    <lineage>
        <taxon>Bacteria</taxon>
        <taxon>Bacillati</taxon>
        <taxon>Actinomycetota</taxon>
        <taxon>Actinomycetes</taxon>
        <taxon>Micromonosporales</taxon>
        <taxon>Micromonosporaceae</taxon>
        <taxon>Micromonospora</taxon>
    </lineage>
</organism>